<keyword evidence="3" id="KW-1185">Reference proteome</keyword>
<proteinExistence type="predicted"/>
<reference evidence="2 3" key="1">
    <citation type="journal article" date="2020" name="Mol. Biol. Evol.">
        <title>Distinct Expression and Methylation Patterns for Genes with Different Fates following a Single Whole-Genome Duplication in Flowering Plants.</title>
        <authorList>
            <person name="Shi T."/>
            <person name="Rahmani R.S."/>
            <person name="Gugger P.F."/>
            <person name="Wang M."/>
            <person name="Li H."/>
            <person name="Zhang Y."/>
            <person name="Li Z."/>
            <person name="Wang Q."/>
            <person name="Van de Peer Y."/>
            <person name="Marchal K."/>
            <person name="Chen J."/>
        </authorList>
    </citation>
    <scope>NUCLEOTIDE SEQUENCE [LARGE SCALE GENOMIC DNA]</scope>
    <source>
        <tissue evidence="2">Leaf</tissue>
    </source>
</reference>
<feature type="region of interest" description="Disordered" evidence="1">
    <location>
        <begin position="1"/>
        <end position="37"/>
    </location>
</feature>
<comment type="caution">
    <text evidence="2">The sequence shown here is derived from an EMBL/GenBank/DDBJ whole genome shotgun (WGS) entry which is preliminary data.</text>
</comment>
<evidence type="ECO:0000313" key="2">
    <source>
        <dbReference type="EMBL" id="DAD26111.1"/>
    </source>
</evidence>
<protein>
    <submittedName>
        <fullName evidence="2">Uncharacterized protein</fullName>
    </submittedName>
</protein>
<accession>A0A822Y3E9</accession>
<dbReference type="AlphaFoldDB" id="A0A822Y3E9"/>
<dbReference type="EMBL" id="DUZY01000002">
    <property type="protein sequence ID" value="DAD26111.1"/>
    <property type="molecule type" value="Genomic_DNA"/>
</dbReference>
<feature type="compositionally biased region" description="Polar residues" evidence="1">
    <location>
        <begin position="1"/>
        <end position="18"/>
    </location>
</feature>
<name>A0A822Y3E9_NELNU</name>
<sequence length="37" mass="4177">MAYSSSLGCKPKAQTNEEMSGRKPILDYWEGGTKQRK</sequence>
<dbReference type="Proteomes" id="UP000607653">
    <property type="component" value="Unassembled WGS sequence"/>
</dbReference>
<evidence type="ECO:0000256" key="1">
    <source>
        <dbReference type="SAM" id="MobiDB-lite"/>
    </source>
</evidence>
<organism evidence="2 3">
    <name type="scientific">Nelumbo nucifera</name>
    <name type="common">Sacred lotus</name>
    <dbReference type="NCBI Taxonomy" id="4432"/>
    <lineage>
        <taxon>Eukaryota</taxon>
        <taxon>Viridiplantae</taxon>
        <taxon>Streptophyta</taxon>
        <taxon>Embryophyta</taxon>
        <taxon>Tracheophyta</taxon>
        <taxon>Spermatophyta</taxon>
        <taxon>Magnoliopsida</taxon>
        <taxon>Proteales</taxon>
        <taxon>Nelumbonaceae</taxon>
        <taxon>Nelumbo</taxon>
    </lineage>
</organism>
<gene>
    <name evidence="2" type="ORF">HUJ06_027579</name>
</gene>
<evidence type="ECO:0000313" key="3">
    <source>
        <dbReference type="Proteomes" id="UP000607653"/>
    </source>
</evidence>